<dbReference type="RefSeq" id="XP_035826085.1">
    <property type="nucleotide sequence ID" value="XM_035970192.1"/>
</dbReference>
<gene>
    <name evidence="3" type="primary">LOC118477819</name>
</gene>
<accession>A0ABM1VUJ3</accession>
<reference evidence="3" key="1">
    <citation type="submission" date="2025-08" db="UniProtKB">
        <authorList>
            <consortium name="RefSeq"/>
        </authorList>
    </citation>
    <scope>IDENTIFICATION</scope>
</reference>
<proteinExistence type="predicted"/>
<evidence type="ECO:0000313" key="2">
    <source>
        <dbReference type="Proteomes" id="UP000694888"/>
    </source>
</evidence>
<keyword evidence="2" id="KW-1185">Reference proteome</keyword>
<feature type="chain" id="PRO_5046217312" evidence="1">
    <location>
        <begin position="21"/>
        <end position="229"/>
    </location>
</feature>
<sequence>MNGLSTVLTLLALLVATAHGIGAGGYSGFGSLLGYGGGAGPLYPGIVGVPGVGGKSHGHGSDEQHGFRGGAGFGPVRAVGGGYGGALGGAYGGYGQYFGAGGYGGAYGGGLGVAGGLGAFAFPAFGSGGIHGGLGGHGGHEGKGPHGDSVPGVIAEVNVSPGTASEINIDNLSGYSSLKDLAGLGVVVCPSDSVDSDYGSAKCEGGILSCCALHYDTEDQSLSVHRGRY</sequence>
<protein>
    <submittedName>
        <fullName evidence="3">Keratin, type II cytoskeletal 3-like</fullName>
    </submittedName>
</protein>
<name>A0ABM1VUJ3_APLCA</name>
<evidence type="ECO:0000256" key="1">
    <source>
        <dbReference type="SAM" id="SignalP"/>
    </source>
</evidence>
<dbReference type="Proteomes" id="UP000694888">
    <property type="component" value="Unplaced"/>
</dbReference>
<evidence type="ECO:0000313" key="3">
    <source>
        <dbReference type="RefSeq" id="XP_035826085.1"/>
    </source>
</evidence>
<keyword evidence="1" id="KW-0732">Signal</keyword>
<feature type="signal peptide" evidence="1">
    <location>
        <begin position="1"/>
        <end position="20"/>
    </location>
</feature>
<dbReference type="GeneID" id="118477819"/>
<organism evidence="2 3">
    <name type="scientific">Aplysia californica</name>
    <name type="common">California sea hare</name>
    <dbReference type="NCBI Taxonomy" id="6500"/>
    <lineage>
        <taxon>Eukaryota</taxon>
        <taxon>Metazoa</taxon>
        <taxon>Spiralia</taxon>
        <taxon>Lophotrochozoa</taxon>
        <taxon>Mollusca</taxon>
        <taxon>Gastropoda</taxon>
        <taxon>Heterobranchia</taxon>
        <taxon>Euthyneura</taxon>
        <taxon>Tectipleura</taxon>
        <taxon>Aplysiida</taxon>
        <taxon>Aplysioidea</taxon>
        <taxon>Aplysiidae</taxon>
        <taxon>Aplysia</taxon>
    </lineage>
</organism>